<comment type="caution">
    <text evidence="13">The sequence shown here is derived from an EMBL/GenBank/DDBJ whole genome shotgun (WGS) entry which is preliminary data.</text>
</comment>
<dbReference type="PANTHER" id="PTHR12145">
    <property type="entry name" value="MANNAN ENDO-1,6-ALPHA-MANNOSIDASE DCW1"/>
    <property type="match status" value="1"/>
</dbReference>
<keyword evidence="7" id="KW-0472">Membrane</keyword>
<keyword evidence="5 12" id="KW-0732">Signal</keyword>
<evidence type="ECO:0000256" key="4">
    <source>
        <dbReference type="ARBA" id="ARBA00012350"/>
    </source>
</evidence>
<keyword evidence="6 10" id="KW-0378">Hydrolase</keyword>
<dbReference type="EMBL" id="SWKV01000103">
    <property type="protein sequence ID" value="KAF3032349.1"/>
    <property type="molecule type" value="Genomic_DNA"/>
</dbReference>
<dbReference type="AlphaFoldDB" id="A0A9P4WHA3"/>
<dbReference type="OrthoDB" id="4187847at2759"/>
<dbReference type="InterPro" id="IPR008928">
    <property type="entry name" value="6-hairpin_glycosidase_sf"/>
</dbReference>
<evidence type="ECO:0000256" key="2">
    <source>
        <dbReference type="ARBA" id="ARBA00004308"/>
    </source>
</evidence>
<gene>
    <name evidence="13" type="primary">DCW1_4</name>
    <name evidence="13" type="ORF">E8E12_002379</name>
</gene>
<evidence type="ECO:0000256" key="5">
    <source>
        <dbReference type="ARBA" id="ARBA00022729"/>
    </source>
</evidence>
<protein>
    <recommendedName>
        <fullName evidence="4 10">Mannan endo-1,6-alpha-mannosidase</fullName>
        <ecNumber evidence="4 10">3.2.1.101</ecNumber>
    </recommendedName>
</protein>
<reference evidence="13" key="1">
    <citation type="submission" date="2019-04" db="EMBL/GenBank/DDBJ databases">
        <title>Sequencing of skin fungus with MAO and IRED activity.</title>
        <authorList>
            <person name="Marsaioli A.J."/>
            <person name="Bonatto J.M.C."/>
            <person name="Reis Junior O."/>
        </authorList>
    </citation>
    <scope>NUCLEOTIDE SEQUENCE</scope>
    <source>
        <strain evidence="13">28M1</strain>
    </source>
</reference>
<dbReference type="Gene3D" id="1.50.10.20">
    <property type="match status" value="1"/>
</dbReference>
<dbReference type="InterPro" id="IPR014480">
    <property type="entry name" value="Mannan-1_6-alpha_mannosidase"/>
</dbReference>
<name>A0A9P4WHA3_9PLEO</name>
<feature type="region of interest" description="Disordered" evidence="11">
    <location>
        <begin position="402"/>
        <end position="425"/>
    </location>
</feature>
<dbReference type="PIRSF" id="PIRSF016302">
    <property type="entry name" value="Man_a_manosd"/>
    <property type="match status" value="1"/>
</dbReference>
<dbReference type="EC" id="3.2.1.101" evidence="4 10"/>
<evidence type="ECO:0000313" key="14">
    <source>
        <dbReference type="Proteomes" id="UP000758155"/>
    </source>
</evidence>
<dbReference type="SUPFAM" id="SSF48208">
    <property type="entry name" value="Six-hairpin glycosidases"/>
    <property type="match status" value="1"/>
</dbReference>
<evidence type="ECO:0000256" key="6">
    <source>
        <dbReference type="ARBA" id="ARBA00022801"/>
    </source>
</evidence>
<feature type="compositionally biased region" description="Low complexity" evidence="11">
    <location>
        <begin position="402"/>
        <end position="412"/>
    </location>
</feature>
<organism evidence="13 14">
    <name type="scientific">Didymella heteroderae</name>
    <dbReference type="NCBI Taxonomy" id="1769908"/>
    <lineage>
        <taxon>Eukaryota</taxon>
        <taxon>Fungi</taxon>
        <taxon>Dikarya</taxon>
        <taxon>Ascomycota</taxon>
        <taxon>Pezizomycotina</taxon>
        <taxon>Dothideomycetes</taxon>
        <taxon>Pleosporomycetidae</taxon>
        <taxon>Pleosporales</taxon>
        <taxon>Pleosporineae</taxon>
        <taxon>Didymellaceae</taxon>
        <taxon>Didymella</taxon>
    </lineage>
</organism>
<comment type="subcellular location">
    <subcellularLocation>
        <location evidence="2">Endomembrane system</location>
    </subcellularLocation>
</comment>
<proteinExistence type="inferred from homology"/>
<evidence type="ECO:0000256" key="10">
    <source>
        <dbReference type="PIRNR" id="PIRNR016302"/>
    </source>
</evidence>
<dbReference type="InterPro" id="IPR005198">
    <property type="entry name" value="Glyco_hydro_76"/>
</dbReference>
<dbReference type="GO" id="GO:0009272">
    <property type="term" value="P:fungal-type cell wall biogenesis"/>
    <property type="evidence" value="ECO:0007669"/>
    <property type="project" value="TreeGrafter"/>
</dbReference>
<comment type="catalytic activity">
    <reaction evidence="1 10">
        <text>Random hydrolysis of (1-&gt;6)-alpha-D-mannosidic linkages in unbranched (1-&gt;6)-mannans.</text>
        <dbReference type="EC" id="3.2.1.101"/>
    </reaction>
</comment>
<dbReference type="GO" id="GO:0008496">
    <property type="term" value="F:mannan endo-1,6-alpha-mannosidase activity"/>
    <property type="evidence" value="ECO:0007669"/>
    <property type="project" value="UniProtKB-UniRule"/>
</dbReference>
<dbReference type="Proteomes" id="UP000758155">
    <property type="component" value="Unassembled WGS sequence"/>
</dbReference>
<evidence type="ECO:0000256" key="12">
    <source>
        <dbReference type="SAM" id="SignalP"/>
    </source>
</evidence>
<accession>A0A9P4WHA3</accession>
<evidence type="ECO:0000256" key="1">
    <source>
        <dbReference type="ARBA" id="ARBA00001452"/>
    </source>
</evidence>
<evidence type="ECO:0000256" key="3">
    <source>
        <dbReference type="ARBA" id="ARBA00009699"/>
    </source>
</evidence>
<feature type="chain" id="PRO_5040470983" description="Mannan endo-1,6-alpha-mannosidase" evidence="12">
    <location>
        <begin position="22"/>
        <end position="449"/>
    </location>
</feature>
<dbReference type="Pfam" id="PF03663">
    <property type="entry name" value="Glyco_hydro_76"/>
    <property type="match status" value="1"/>
</dbReference>
<keyword evidence="9 10" id="KW-0326">Glycosidase</keyword>
<dbReference type="PANTHER" id="PTHR12145:SF36">
    <property type="entry name" value="MANNAN ENDO-1,6-ALPHA-MANNOSIDASE DCW1"/>
    <property type="match status" value="1"/>
</dbReference>
<evidence type="ECO:0000313" key="13">
    <source>
        <dbReference type="EMBL" id="KAF3032349.1"/>
    </source>
</evidence>
<dbReference type="GO" id="GO:0012505">
    <property type="term" value="C:endomembrane system"/>
    <property type="evidence" value="ECO:0007669"/>
    <property type="project" value="UniProtKB-SubCell"/>
</dbReference>
<evidence type="ECO:0000256" key="11">
    <source>
        <dbReference type="SAM" id="MobiDB-lite"/>
    </source>
</evidence>
<feature type="compositionally biased region" description="Polar residues" evidence="11">
    <location>
        <begin position="413"/>
        <end position="425"/>
    </location>
</feature>
<feature type="signal peptide" evidence="12">
    <location>
        <begin position="1"/>
        <end position="21"/>
    </location>
</feature>
<dbReference type="FunFam" id="1.50.10.20:FF:000006">
    <property type="entry name" value="Mannan endo-1,6-alpha-mannosidase"/>
    <property type="match status" value="1"/>
</dbReference>
<comment type="similarity">
    <text evidence="3 10">Belongs to the glycosyl hydrolase 76 family.</text>
</comment>
<dbReference type="GO" id="GO:0016052">
    <property type="term" value="P:carbohydrate catabolic process"/>
    <property type="evidence" value="ECO:0007669"/>
    <property type="project" value="InterPro"/>
</dbReference>
<keyword evidence="8" id="KW-0325">Glycoprotein</keyword>
<evidence type="ECO:0000256" key="9">
    <source>
        <dbReference type="ARBA" id="ARBA00023295"/>
    </source>
</evidence>
<evidence type="ECO:0000256" key="7">
    <source>
        <dbReference type="ARBA" id="ARBA00023136"/>
    </source>
</evidence>
<sequence length="449" mass="47837">MLARSSVLSLAFSLLAGHATALPLDVDSQDSIKSVAKTLANGIVSFYDATLKEDLVPGLFPDPYYWWESGLAFNALIDYYGLTNDSEYNTRVSEALQHQLGDSKAFMPANQTKSLGNDDQSTWGLASLSAFEAGLSAPTSGSWLQFAQNVFETQIARWDTQSCDGGLKWQIFSFNSGYNYKNAISSGQLFLLAARLAEHTGNGTYTQWANKVYNWTTEIGLVSDDYHIYDGTDDTSNCSTVNHIQWSNNHAMYTEGVALMYKLSNSSQAWVDTVKGFVNASSVFTDDNGALREVACEGNGKCSIDQRAFKGTAARSFGRAAQAAPFVADSIYKTLGASAKAAASSCTVNTEDDVACNFYWNEQSIEESGTASNGHLGEVLNALQAVQALLWRTSDFSNSTSNSTASANATSSGSPSDTSGAPQSTGAGSTVAASFTFAIAVAFAAALSC</sequence>
<evidence type="ECO:0000256" key="8">
    <source>
        <dbReference type="ARBA" id="ARBA00023180"/>
    </source>
</evidence>
<keyword evidence="14" id="KW-1185">Reference proteome</keyword>